<name>A0A9Q1FVD9_SYNKA</name>
<sequence length="176" mass="19116">MPFVLWSPFTRDPGSPSLMRFQSHVCICGARTRGRGQASPAAAEHSRSERFRRPPPSLKKALDAVQNFSSSGADILWLPALVSWLELCRNVGAIRTRSGSCYRCGTHIFSAAAGPAFSRRSPDPPVAAQTGAAHRGGTRDVAALADSTPSEGLVPDQRTKCYENSGRSRRNHNQHF</sequence>
<evidence type="ECO:0000313" key="3">
    <source>
        <dbReference type="Proteomes" id="UP001152622"/>
    </source>
</evidence>
<dbReference type="OrthoDB" id="10622669at2759"/>
<dbReference type="AlphaFoldDB" id="A0A9Q1FVD9"/>
<reference evidence="2" key="1">
    <citation type="journal article" date="2023" name="Science">
        <title>Genome structures resolve the early diversification of teleost fishes.</title>
        <authorList>
            <person name="Parey E."/>
            <person name="Louis A."/>
            <person name="Montfort J."/>
            <person name="Bouchez O."/>
            <person name="Roques C."/>
            <person name="Iampietro C."/>
            <person name="Lluch J."/>
            <person name="Castinel A."/>
            <person name="Donnadieu C."/>
            <person name="Desvignes T."/>
            <person name="Floi Bucao C."/>
            <person name="Jouanno E."/>
            <person name="Wen M."/>
            <person name="Mejri S."/>
            <person name="Dirks R."/>
            <person name="Jansen H."/>
            <person name="Henkel C."/>
            <person name="Chen W.J."/>
            <person name="Zahm M."/>
            <person name="Cabau C."/>
            <person name="Klopp C."/>
            <person name="Thompson A.W."/>
            <person name="Robinson-Rechavi M."/>
            <person name="Braasch I."/>
            <person name="Lecointre G."/>
            <person name="Bobe J."/>
            <person name="Postlethwait J.H."/>
            <person name="Berthelot C."/>
            <person name="Roest Crollius H."/>
            <person name="Guiguen Y."/>
        </authorList>
    </citation>
    <scope>NUCLEOTIDE SEQUENCE</scope>
    <source>
        <strain evidence="2">WJC10195</strain>
    </source>
</reference>
<dbReference type="Proteomes" id="UP001152622">
    <property type="component" value="Chromosome 3"/>
</dbReference>
<evidence type="ECO:0000256" key="1">
    <source>
        <dbReference type="SAM" id="MobiDB-lite"/>
    </source>
</evidence>
<feature type="compositionally biased region" description="Basic residues" evidence="1">
    <location>
        <begin position="167"/>
        <end position="176"/>
    </location>
</feature>
<evidence type="ECO:0000313" key="2">
    <source>
        <dbReference type="EMBL" id="KAJ8368544.1"/>
    </source>
</evidence>
<accession>A0A9Q1FVD9</accession>
<organism evidence="2 3">
    <name type="scientific">Synaphobranchus kaupii</name>
    <name type="common">Kaup's arrowtooth eel</name>
    <dbReference type="NCBI Taxonomy" id="118154"/>
    <lineage>
        <taxon>Eukaryota</taxon>
        <taxon>Metazoa</taxon>
        <taxon>Chordata</taxon>
        <taxon>Craniata</taxon>
        <taxon>Vertebrata</taxon>
        <taxon>Euteleostomi</taxon>
        <taxon>Actinopterygii</taxon>
        <taxon>Neopterygii</taxon>
        <taxon>Teleostei</taxon>
        <taxon>Anguilliformes</taxon>
        <taxon>Synaphobranchidae</taxon>
        <taxon>Synaphobranchus</taxon>
    </lineage>
</organism>
<comment type="caution">
    <text evidence="2">The sequence shown here is derived from an EMBL/GenBank/DDBJ whole genome shotgun (WGS) entry which is preliminary data.</text>
</comment>
<gene>
    <name evidence="2" type="ORF">SKAU_G00085720</name>
</gene>
<keyword evidence="3" id="KW-1185">Reference proteome</keyword>
<feature type="region of interest" description="Disordered" evidence="1">
    <location>
        <begin position="116"/>
        <end position="176"/>
    </location>
</feature>
<proteinExistence type="predicted"/>
<dbReference type="EMBL" id="JAINUF010000003">
    <property type="protein sequence ID" value="KAJ8368544.1"/>
    <property type="molecule type" value="Genomic_DNA"/>
</dbReference>
<protein>
    <submittedName>
        <fullName evidence="2">Uncharacterized protein</fullName>
    </submittedName>
</protein>